<dbReference type="GO" id="GO:0005743">
    <property type="term" value="C:mitochondrial inner membrane"/>
    <property type="evidence" value="ECO:0007669"/>
    <property type="project" value="UniProtKB-SubCell"/>
</dbReference>
<dbReference type="EMBL" id="JBJQND010000003">
    <property type="protein sequence ID" value="KAL3881390.1"/>
    <property type="molecule type" value="Genomic_DNA"/>
</dbReference>
<keyword evidence="5" id="KW-0999">Mitochondrion inner membrane</keyword>
<dbReference type="InterPro" id="IPR026015">
    <property type="entry name" value="ATP_synth_OSCP/delta_N_sf"/>
</dbReference>
<evidence type="ECO:0000256" key="2">
    <source>
        <dbReference type="ARBA" id="ARBA00007046"/>
    </source>
</evidence>
<keyword evidence="13" id="KW-1185">Reference proteome</keyword>
<dbReference type="Proteomes" id="UP001634394">
    <property type="component" value="Unassembled WGS sequence"/>
</dbReference>
<evidence type="ECO:0000256" key="7">
    <source>
        <dbReference type="ARBA" id="ARBA00023065"/>
    </source>
</evidence>
<dbReference type="SUPFAM" id="SSF47928">
    <property type="entry name" value="N-terminal domain of the delta subunit of the F1F0-ATP synthase"/>
    <property type="match status" value="1"/>
</dbReference>
<protein>
    <recommendedName>
        <fullName evidence="11">Oligomycin sensitivity conferral protein</fullName>
    </recommendedName>
</protein>
<dbReference type="FunFam" id="1.10.520.20:FF:000002">
    <property type="entry name" value="ATP synthase subunit O, mitochondrial"/>
    <property type="match status" value="1"/>
</dbReference>
<proteinExistence type="inferred from homology"/>
<comment type="caution">
    <text evidence="12">The sequence shown here is derived from an EMBL/GenBank/DDBJ whole genome shotgun (WGS) entry which is preliminary data.</text>
</comment>
<evidence type="ECO:0000256" key="8">
    <source>
        <dbReference type="ARBA" id="ARBA00023128"/>
    </source>
</evidence>
<evidence type="ECO:0000256" key="5">
    <source>
        <dbReference type="ARBA" id="ARBA00022792"/>
    </source>
</evidence>
<dbReference type="NCBIfam" id="TIGR01145">
    <property type="entry name" value="ATP_synt_delta"/>
    <property type="match status" value="1"/>
</dbReference>
<accession>A0ABD3X5E6</accession>
<keyword evidence="4" id="KW-0375">Hydrogen ion transport</keyword>
<dbReference type="Pfam" id="PF00213">
    <property type="entry name" value="OSCP"/>
    <property type="match status" value="1"/>
</dbReference>
<keyword evidence="9" id="KW-0472">Membrane</keyword>
<dbReference type="GO" id="GO:1902600">
    <property type="term" value="P:proton transmembrane transport"/>
    <property type="evidence" value="ECO:0007669"/>
    <property type="project" value="UniProtKB-KW"/>
</dbReference>
<dbReference type="GO" id="GO:0006754">
    <property type="term" value="P:ATP biosynthetic process"/>
    <property type="evidence" value="ECO:0007669"/>
    <property type="project" value="UniProtKB-KW"/>
</dbReference>
<name>A0ABD3X5E6_SINWO</name>
<evidence type="ECO:0000256" key="1">
    <source>
        <dbReference type="ARBA" id="ARBA00004273"/>
    </source>
</evidence>
<evidence type="ECO:0000313" key="13">
    <source>
        <dbReference type="Proteomes" id="UP001634394"/>
    </source>
</evidence>
<dbReference type="HAMAP" id="MF_01416">
    <property type="entry name" value="ATP_synth_delta_bact"/>
    <property type="match status" value="1"/>
</dbReference>
<dbReference type="AlphaFoldDB" id="A0ABD3X5E6"/>
<dbReference type="InterPro" id="IPR000711">
    <property type="entry name" value="ATPase_OSCP/dsu"/>
</dbReference>
<keyword evidence="10" id="KW-0066">ATP synthesis</keyword>
<dbReference type="Gene3D" id="1.10.520.20">
    <property type="entry name" value="N-terminal domain of the delta subunit of the F1F0-ATP synthase"/>
    <property type="match status" value="1"/>
</dbReference>
<dbReference type="PANTHER" id="PTHR11910">
    <property type="entry name" value="ATP SYNTHASE DELTA CHAIN"/>
    <property type="match status" value="1"/>
</dbReference>
<keyword evidence="6" id="KW-0809">Transit peptide</keyword>
<gene>
    <name evidence="12" type="ORF">ACJMK2_027836</name>
</gene>
<organism evidence="12 13">
    <name type="scientific">Sinanodonta woodiana</name>
    <name type="common">Chinese pond mussel</name>
    <name type="synonym">Anodonta woodiana</name>
    <dbReference type="NCBI Taxonomy" id="1069815"/>
    <lineage>
        <taxon>Eukaryota</taxon>
        <taxon>Metazoa</taxon>
        <taxon>Spiralia</taxon>
        <taxon>Lophotrochozoa</taxon>
        <taxon>Mollusca</taxon>
        <taxon>Bivalvia</taxon>
        <taxon>Autobranchia</taxon>
        <taxon>Heteroconchia</taxon>
        <taxon>Palaeoheterodonta</taxon>
        <taxon>Unionida</taxon>
        <taxon>Unionoidea</taxon>
        <taxon>Unionidae</taxon>
        <taxon>Unioninae</taxon>
        <taxon>Sinanodonta</taxon>
    </lineage>
</organism>
<sequence>MASFRTAGQLVRQFSSSAVRHKLIYPPIQVYGVEGRYATALFSAASKEKKLDAVEKELKSLKELLKKDARFTEFLLNPSLKRKEKIDTIHDVMAKQKYSSLTSNLLATMADNGRLKKIGNVLASFEKLMSAVRGEIICTVTTAKPLDAAGEKELKSTLQDFVKKDEKINLEMKVDPGIIGGMIVSIGDKYVDLSMATKIKTYTNLIKQAV</sequence>
<evidence type="ECO:0000256" key="6">
    <source>
        <dbReference type="ARBA" id="ARBA00022946"/>
    </source>
</evidence>
<evidence type="ECO:0000256" key="4">
    <source>
        <dbReference type="ARBA" id="ARBA00022781"/>
    </source>
</evidence>
<reference evidence="12 13" key="1">
    <citation type="submission" date="2024-11" db="EMBL/GenBank/DDBJ databases">
        <title>Chromosome-level genome assembly of the freshwater bivalve Anodonta woodiana.</title>
        <authorList>
            <person name="Chen X."/>
        </authorList>
    </citation>
    <scope>NUCLEOTIDE SEQUENCE [LARGE SCALE GENOMIC DNA]</scope>
    <source>
        <strain evidence="12">MN2024</strain>
        <tissue evidence="12">Gills</tissue>
    </source>
</reference>
<comment type="similarity">
    <text evidence="2">Belongs to the ATPase delta chain family.</text>
</comment>
<comment type="subcellular location">
    <subcellularLocation>
        <location evidence="1">Mitochondrion inner membrane</location>
    </subcellularLocation>
</comment>
<keyword evidence="7" id="KW-0406">Ion transport</keyword>
<dbReference type="PRINTS" id="PR00125">
    <property type="entry name" value="ATPASEDELTA"/>
</dbReference>
<evidence type="ECO:0000256" key="3">
    <source>
        <dbReference type="ARBA" id="ARBA00022448"/>
    </source>
</evidence>
<evidence type="ECO:0000256" key="9">
    <source>
        <dbReference type="ARBA" id="ARBA00023136"/>
    </source>
</evidence>
<evidence type="ECO:0000313" key="12">
    <source>
        <dbReference type="EMBL" id="KAL3881390.1"/>
    </source>
</evidence>
<evidence type="ECO:0000256" key="10">
    <source>
        <dbReference type="ARBA" id="ARBA00023310"/>
    </source>
</evidence>
<keyword evidence="3" id="KW-0813">Transport</keyword>
<keyword evidence="8" id="KW-0496">Mitochondrion</keyword>
<evidence type="ECO:0000256" key="11">
    <source>
        <dbReference type="ARBA" id="ARBA00033369"/>
    </source>
</evidence>